<name>A0AAD5L9I5_PYTIN</name>
<proteinExistence type="predicted"/>
<sequence>MVKRYVEIREAIMTVSAVEELVPRGATHRRIQALLTKLEELGSVCVKLQAEKRTLGDVRLLFDACVAKYPAMAQHLLSGASIVHSPLFESAVAKLINDVPLAAREQKAVASFVVTPPPQQPVDESVDFDHLDPASGEEATALGSQQRDLPSAAPQHPSNQQPL</sequence>
<dbReference type="PANTHER" id="PTHR40866">
    <property type="entry name" value="BED-TYPE DOMAIN-CONTAINING PROTEIN"/>
    <property type="match status" value="1"/>
</dbReference>
<comment type="caution">
    <text evidence="2">The sequence shown here is derived from an EMBL/GenBank/DDBJ whole genome shotgun (WGS) entry which is preliminary data.</text>
</comment>
<dbReference type="PANTHER" id="PTHR40866:SF1">
    <property type="entry name" value="BED-TYPE DOMAIN-CONTAINING PROTEIN"/>
    <property type="match status" value="1"/>
</dbReference>
<evidence type="ECO:0000313" key="2">
    <source>
        <dbReference type="EMBL" id="KAJ0391211.1"/>
    </source>
</evidence>
<dbReference type="AlphaFoldDB" id="A0AAD5L9I5"/>
<feature type="region of interest" description="Disordered" evidence="1">
    <location>
        <begin position="114"/>
        <end position="163"/>
    </location>
</feature>
<gene>
    <name evidence="2" type="ORF">P43SY_011000</name>
</gene>
<organism evidence="2 3">
    <name type="scientific">Pythium insidiosum</name>
    <name type="common">Pythiosis disease agent</name>
    <dbReference type="NCBI Taxonomy" id="114742"/>
    <lineage>
        <taxon>Eukaryota</taxon>
        <taxon>Sar</taxon>
        <taxon>Stramenopiles</taxon>
        <taxon>Oomycota</taxon>
        <taxon>Peronosporomycetes</taxon>
        <taxon>Pythiales</taxon>
        <taxon>Pythiaceae</taxon>
        <taxon>Pythium</taxon>
    </lineage>
</organism>
<evidence type="ECO:0000313" key="3">
    <source>
        <dbReference type="Proteomes" id="UP001209570"/>
    </source>
</evidence>
<keyword evidence="3" id="KW-1185">Reference proteome</keyword>
<dbReference type="EMBL" id="JAKCXM010001217">
    <property type="protein sequence ID" value="KAJ0391211.1"/>
    <property type="molecule type" value="Genomic_DNA"/>
</dbReference>
<protein>
    <submittedName>
        <fullName evidence="2">Uncharacterized protein</fullName>
    </submittedName>
</protein>
<evidence type="ECO:0000256" key="1">
    <source>
        <dbReference type="SAM" id="MobiDB-lite"/>
    </source>
</evidence>
<dbReference type="Proteomes" id="UP001209570">
    <property type="component" value="Unassembled WGS sequence"/>
</dbReference>
<reference evidence="2" key="1">
    <citation type="submission" date="2021-12" db="EMBL/GenBank/DDBJ databases">
        <title>Prjna785345.</title>
        <authorList>
            <person name="Rujirawat T."/>
            <person name="Krajaejun T."/>
        </authorList>
    </citation>
    <scope>NUCLEOTIDE SEQUENCE</scope>
    <source>
        <strain evidence="2">Pi057C3</strain>
    </source>
</reference>
<accession>A0AAD5L9I5</accession>